<name>A0A4U8UH74_9HELI</name>
<organism evidence="1 2">
    <name type="scientific">Helicobacter apodemus</name>
    <dbReference type="NCBI Taxonomy" id="135569"/>
    <lineage>
        <taxon>Bacteria</taxon>
        <taxon>Pseudomonadati</taxon>
        <taxon>Campylobacterota</taxon>
        <taxon>Epsilonproteobacteria</taxon>
        <taxon>Campylobacterales</taxon>
        <taxon>Helicobacteraceae</taxon>
        <taxon>Helicobacter</taxon>
    </lineage>
</organism>
<proteinExistence type="predicted"/>
<dbReference type="EMBL" id="JRPC02000001">
    <property type="protein sequence ID" value="TLE17253.1"/>
    <property type="molecule type" value="Genomic_DNA"/>
</dbReference>
<dbReference type="AlphaFoldDB" id="A0A4U8UH74"/>
<sequence>MKKITKDGITLAKHISAKEWGEGLRFFSSDDEFIQVGTWCYDEGKELLAHIHNEVERKVFWTQEVLYIKQGAISARVYDVNEVFIEEIIAKEGDVLVMLRGGHGYTILEDNTQVLEVKNGPYVGADRDRRRF</sequence>
<reference evidence="1 2" key="1">
    <citation type="journal article" date="2014" name="Genome Announc.">
        <title>Draft genome sequences of eight enterohepatic helicobacter species isolated from both laboratory and wild rodents.</title>
        <authorList>
            <person name="Sheh A."/>
            <person name="Shen Z."/>
            <person name="Fox J.G."/>
        </authorList>
    </citation>
    <scope>NUCLEOTIDE SEQUENCE [LARGE SCALE GENOMIC DNA]</scope>
    <source>
        <strain evidence="1 2">MIT-03-7007</strain>
    </source>
</reference>
<evidence type="ECO:0008006" key="3">
    <source>
        <dbReference type="Google" id="ProtNLM"/>
    </source>
</evidence>
<evidence type="ECO:0000313" key="1">
    <source>
        <dbReference type="EMBL" id="TLE17253.1"/>
    </source>
</evidence>
<comment type="caution">
    <text evidence="1">The sequence shown here is derived from an EMBL/GenBank/DDBJ whole genome shotgun (WGS) entry which is preliminary data.</text>
</comment>
<accession>A0A4U8UH74</accession>
<gene>
    <name evidence="1" type="ORF">LS72_000460</name>
</gene>
<keyword evidence="2" id="KW-1185">Reference proteome</keyword>
<evidence type="ECO:0000313" key="2">
    <source>
        <dbReference type="Proteomes" id="UP000029920"/>
    </source>
</evidence>
<dbReference type="SUPFAM" id="SSF51182">
    <property type="entry name" value="RmlC-like cupins"/>
    <property type="match status" value="1"/>
</dbReference>
<dbReference type="RefSeq" id="WP_138154867.1">
    <property type="nucleotide sequence ID" value="NZ_JRPC02000001.1"/>
</dbReference>
<protein>
    <recommendedName>
        <fullName evidence="3">Cupin</fullName>
    </recommendedName>
</protein>
<dbReference type="InterPro" id="IPR011051">
    <property type="entry name" value="RmlC_Cupin_sf"/>
</dbReference>
<dbReference type="Proteomes" id="UP000029920">
    <property type="component" value="Unassembled WGS sequence"/>
</dbReference>